<evidence type="ECO:0000313" key="2">
    <source>
        <dbReference type="EnsemblPlants" id="Bo9g186180.1"/>
    </source>
</evidence>
<feature type="compositionally biased region" description="Basic and acidic residues" evidence="1">
    <location>
        <begin position="48"/>
        <end position="61"/>
    </location>
</feature>
<accession>A0A0D3EIH9</accession>
<dbReference type="Gramene" id="Bo9g186180.1">
    <property type="protein sequence ID" value="Bo9g186180.1"/>
    <property type="gene ID" value="Bo9g186180"/>
</dbReference>
<dbReference type="AlphaFoldDB" id="A0A0D3EIH9"/>
<reference evidence="2 3" key="1">
    <citation type="journal article" date="2014" name="Genome Biol.">
        <title>Transcriptome and methylome profiling reveals relics of genome dominance in the mesopolyploid Brassica oleracea.</title>
        <authorList>
            <person name="Parkin I.A."/>
            <person name="Koh C."/>
            <person name="Tang H."/>
            <person name="Robinson S.J."/>
            <person name="Kagale S."/>
            <person name="Clarke W.E."/>
            <person name="Town C.D."/>
            <person name="Nixon J."/>
            <person name="Krishnakumar V."/>
            <person name="Bidwell S.L."/>
            <person name="Denoeud F."/>
            <person name="Belcram H."/>
            <person name="Links M.G."/>
            <person name="Just J."/>
            <person name="Clarke C."/>
            <person name="Bender T."/>
            <person name="Huebert T."/>
            <person name="Mason A.S."/>
            <person name="Pires J.C."/>
            <person name="Barker G."/>
            <person name="Moore J."/>
            <person name="Walley P.G."/>
            <person name="Manoli S."/>
            <person name="Batley J."/>
            <person name="Edwards D."/>
            <person name="Nelson M.N."/>
            <person name="Wang X."/>
            <person name="Paterson A.H."/>
            <person name="King G."/>
            <person name="Bancroft I."/>
            <person name="Chalhoub B."/>
            <person name="Sharpe A.G."/>
        </authorList>
    </citation>
    <scope>NUCLEOTIDE SEQUENCE</scope>
    <source>
        <strain evidence="2 3">cv. TO1000</strain>
    </source>
</reference>
<feature type="region of interest" description="Disordered" evidence="1">
    <location>
        <begin position="1"/>
        <end position="21"/>
    </location>
</feature>
<evidence type="ECO:0000313" key="3">
    <source>
        <dbReference type="Proteomes" id="UP000032141"/>
    </source>
</evidence>
<reference evidence="2" key="2">
    <citation type="submission" date="2015-03" db="UniProtKB">
        <authorList>
            <consortium name="EnsemblPlants"/>
        </authorList>
    </citation>
    <scope>IDENTIFICATION</scope>
</reference>
<dbReference type="EnsemblPlants" id="Bo9g186180.1">
    <property type="protein sequence ID" value="Bo9g186180.1"/>
    <property type="gene ID" value="Bo9g186180"/>
</dbReference>
<dbReference type="HOGENOM" id="CLU_2925833_0_0_1"/>
<keyword evidence="3" id="KW-1185">Reference proteome</keyword>
<feature type="region of interest" description="Disordered" evidence="1">
    <location>
        <begin position="40"/>
        <end position="61"/>
    </location>
</feature>
<protein>
    <submittedName>
        <fullName evidence="2">Uncharacterized protein</fullName>
    </submittedName>
</protein>
<organism evidence="2 3">
    <name type="scientific">Brassica oleracea var. oleracea</name>
    <dbReference type="NCBI Taxonomy" id="109376"/>
    <lineage>
        <taxon>Eukaryota</taxon>
        <taxon>Viridiplantae</taxon>
        <taxon>Streptophyta</taxon>
        <taxon>Embryophyta</taxon>
        <taxon>Tracheophyta</taxon>
        <taxon>Spermatophyta</taxon>
        <taxon>Magnoliopsida</taxon>
        <taxon>eudicotyledons</taxon>
        <taxon>Gunneridae</taxon>
        <taxon>Pentapetalae</taxon>
        <taxon>rosids</taxon>
        <taxon>malvids</taxon>
        <taxon>Brassicales</taxon>
        <taxon>Brassicaceae</taxon>
        <taxon>Brassiceae</taxon>
        <taxon>Brassica</taxon>
    </lineage>
</organism>
<sequence>MTMMSVAATPTAEKPKDPFQMPSSSIFFLDPTFSSTLRLRMNPPNLDLRPHSGFDSESILR</sequence>
<proteinExistence type="predicted"/>
<dbReference type="Proteomes" id="UP000032141">
    <property type="component" value="Chromosome C9"/>
</dbReference>
<name>A0A0D3EIH9_BRAOL</name>
<evidence type="ECO:0000256" key="1">
    <source>
        <dbReference type="SAM" id="MobiDB-lite"/>
    </source>
</evidence>